<proteinExistence type="predicted"/>
<dbReference type="Proteomes" id="UP000664534">
    <property type="component" value="Unassembled WGS sequence"/>
</dbReference>
<feature type="region of interest" description="Disordered" evidence="1">
    <location>
        <begin position="306"/>
        <end position="334"/>
    </location>
</feature>
<dbReference type="EMBL" id="CAJPDT010000031">
    <property type="protein sequence ID" value="CAF9922581.1"/>
    <property type="molecule type" value="Genomic_DNA"/>
</dbReference>
<dbReference type="AlphaFoldDB" id="A0A8H3FKF6"/>
<feature type="compositionally biased region" description="Polar residues" evidence="1">
    <location>
        <begin position="306"/>
        <end position="315"/>
    </location>
</feature>
<evidence type="ECO:0000313" key="3">
    <source>
        <dbReference type="Proteomes" id="UP000664534"/>
    </source>
</evidence>
<name>A0A8H3FKF6_9LECA</name>
<accession>A0A8H3FKF6</accession>
<feature type="compositionally biased region" description="Basic and acidic residues" evidence="1">
    <location>
        <begin position="392"/>
        <end position="408"/>
    </location>
</feature>
<feature type="region of interest" description="Disordered" evidence="1">
    <location>
        <begin position="1"/>
        <end position="20"/>
    </location>
</feature>
<sequence>MASSDEDSKRPKPQDDANPFVSFRRFADYQMSTFMNGVFSISSLFGSSSNSPRHSVQDYEKWLQEARGSSQRLASEAEEAGRIMDVYTRAHKEGRHAIREPAGDERSEHLRCPYRPAEQEAPRSEMAGLDMCPMDDPTCSSLSLAALGLCLPINILSAPLLGEQLPTVDIAYLLYSPYSPVQLEKQRDHGAKWREAFEDLLAVQNGQKLPPKHSQRTPESSFDWVRGMIGSAMCKLRDDTLESSSAAGATSEAIKENLALLSLYTSIREPENDADEDADADNDDLDDNCDDEGTELDVYNRIFGSQQASSNSTAPRSFAPLQQAPSLSDTDGKKQSILSTLTTTERTTLEDGSVHTKVVLKKRFSDGREESTETVHHQNAVHQTQDAPSKAIKNEDDRKMGKDQEIKVNKSSGWFWS</sequence>
<evidence type="ECO:0000256" key="1">
    <source>
        <dbReference type="SAM" id="MobiDB-lite"/>
    </source>
</evidence>
<dbReference type="OrthoDB" id="4586300at2759"/>
<gene>
    <name evidence="2" type="ORF">IMSHALPRED_005708</name>
</gene>
<evidence type="ECO:0000313" key="2">
    <source>
        <dbReference type="EMBL" id="CAF9922581.1"/>
    </source>
</evidence>
<feature type="compositionally biased region" description="Acidic residues" evidence="1">
    <location>
        <begin position="272"/>
        <end position="293"/>
    </location>
</feature>
<keyword evidence="3" id="KW-1185">Reference proteome</keyword>
<organism evidence="2 3">
    <name type="scientific">Imshaugia aleurites</name>
    <dbReference type="NCBI Taxonomy" id="172621"/>
    <lineage>
        <taxon>Eukaryota</taxon>
        <taxon>Fungi</taxon>
        <taxon>Dikarya</taxon>
        <taxon>Ascomycota</taxon>
        <taxon>Pezizomycotina</taxon>
        <taxon>Lecanoromycetes</taxon>
        <taxon>OSLEUM clade</taxon>
        <taxon>Lecanoromycetidae</taxon>
        <taxon>Lecanorales</taxon>
        <taxon>Lecanorineae</taxon>
        <taxon>Parmeliaceae</taxon>
        <taxon>Imshaugia</taxon>
    </lineage>
</organism>
<comment type="caution">
    <text evidence="2">The sequence shown here is derived from an EMBL/GenBank/DDBJ whole genome shotgun (WGS) entry which is preliminary data.</text>
</comment>
<feature type="region of interest" description="Disordered" evidence="1">
    <location>
        <begin position="271"/>
        <end position="293"/>
    </location>
</feature>
<reference evidence="2" key="1">
    <citation type="submission" date="2021-03" db="EMBL/GenBank/DDBJ databases">
        <authorList>
            <person name="Tagirdzhanova G."/>
        </authorList>
    </citation>
    <scope>NUCLEOTIDE SEQUENCE</scope>
</reference>
<feature type="region of interest" description="Disordered" evidence="1">
    <location>
        <begin position="367"/>
        <end position="417"/>
    </location>
</feature>
<feature type="compositionally biased region" description="Basic and acidic residues" evidence="1">
    <location>
        <begin position="1"/>
        <end position="15"/>
    </location>
</feature>
<protein>
    <submittedName>
        <fullName evidence="2">Uncharacterized protein</fullName>
    </submittedName>
</protein>
<feature type="compositionally biased region" description="Basic and acidic residues" evidence="1">
    <location>
        <begin position="367"/>
        <end position="376"/>
    </location>
</feature>